<feature type="domain" description="CSC1/OSCA1-like cytosolic" evidence="3">
    <location>
        <begin position="189"/>
        <end position="355"/>
    </location>
</feature>
<gene>
    <name evidence="4" type="ORF">HKI87_02g16460</name>
</gene>
<feature type="transmembrane region" description="Helical" evidence="2">
    <location>
        <begin position="632"/>
        <end position="659"/>
    </location>
</feature>
<dbReference type="InterPro" id="IPR045122">
    <property type="entry name" value="Csc1-like"/>
</dbReference>
<dbReference type="InterPro" id="IPR027815">
    <property type="entry name" value="CSC1/OSCA1-like_cyt"/>
</dbReference>
<evidence type="ECO:0000256" key="1">
    <source>
        <dbReference type="SAM" id="MobiDB-lite"/>
    </source>
</evidence>
<evidence type="ECO:0000313" key="5">
    <source>
        <dbReference type="Proteomes" id="UP001472866"/>
    </source>
</evidence>
<keyword evidence="5" id="KW-1185">Reference proteome</keyword>
<evidence type="ECO:0000313" key="4">
    <source>
        <dbReference type="EMBL" id="WZN60118.1"/>
    </source>
</evidence>
<keyword evidence="2" id="KW-1133">Transmembrane helix</keyword>
<dbReference type="GO" id="GO:0005886">
    <property type="term" value="C:plasma membrane"/>
    <property type="evidence" value="ECO:0007669"/>
    <property type="project" value="TreeGrafter"/>
</dbReference>
<evidence type="ECO:0000256" key="2">
    <source>
        <dbReference type="SAM" id="Phobius"/>
    </source>
</evidence>
<feature type="region of interest" description="Disordered" evidence="1">
    <location>
        <begin position="797"/>
        <end position="819"/>
    </location>
</feature>
<dbReference type="PANTHER" id="PTHR13018:SF83">
    <property type="entry name" value="RRM DOMAIN-CONTAINING PROTEIN"/>
    <property type="match status" value="1"/>
</dbReference>
<feature type="transmembrane region" description="Helical" evidence="2">
    <location>
        <begin position="753"/>
        <end position="776"/>
    </location>
</feature>
<dbReference type="EMBL" id="CP151502">
    <property type="protein sequence ID" value="WZN60118.1"/>
    <property type="molecule type" value="Genomic_DNA"/>
</dbReference>
<sequence>MLLKDWVEGLSPWARPDKVAAFEHGARLSSHQDLYSVSKTNVRDLDDLGLSYVLYFTVLKRLVIITAACSVLVAPALYIFFHGEFFRDEHMLRLSLANFGPLYDGMAEGEEEVSSLADLATLDFTKLSVRVIKIPGVGINVEATDLLFYIAVLDVAAAWACFFATLWMSRSVTRRVNKHRRETTTIGKYSVMVTSIPECTKWDLVEYFDKFGVVVDMALALKDEEVVVLSRRRDACLAKLEKAVAKVQQYRGNDPERYFVRSKIRRHIKKAFALKEKVHKLSIRLKHLQSTRTDEDPTCCFVTYREVAECQACLATHGLRYNVGTRILSVYGKEDCFLGRHALRVSEAPEPADLLRENLEYTWYSVALRQVVVACLIALAVIASYLANVAHASTTHALSLREMNCTVVEDVCPEAADLNPDSIDALLDAIAQQGEGSRCLDCLCSQALEQTSVVSFQKYCSGFPTAIMLQQVSPFVGAVLVSIFNALIRVALVYLVRYEKHHTVRDQEKRLFHAILASQSVNTFISLVLANMSTPGLSEMLFPKTTAAEYMFQGKYVFLFPRWYEDVGSKIVALVLVNRLMYARSLAWRGLVRRAKAALARGRALTQREMNSAHEAPEFAQEAVRYGELGSIFLLSLLFSSGLPALFPMIALVFCAQYWLDKYQLLRVCRTPEPQGHLLANAAAAALPFCAVLHCGFAIAAFALYPMERSPLAEGGLTAIVLKAVAGSLQYVVDRRAAPEERIVETVLLQRHVVLFLISLVLMSLWLVLGGTWRAWVFLAGKLRDLALGGPSAERYMDGVSDDEDDGGAGVSAGVAREGEDDAPSFDIAVTTGVLQGLESYSVERNPKYQSAFRKIAWHHVFDKGVAGSSSRMPPPLPEEDEEEGEAEEESDYDDEEDEV</sequence>
<feature type="transmembrane region" description="Helical" evidence="2">
    <location>
        <begin position="679"/>
        <end position="705"/>
    </location>
</feature>
<dbReference type="Pfam" id="PF14703">
    <property type="entry name" value="PHM7_cyt"/>
    <property type="match status" value="1"/>
</dbReference>
<feature type="transmembrane region" description="Helical" evidence="2">
    <location>
        <begin position="475"/>
        <end position="498"/>
    </location>
</feature>
<dbReference type="Proteomes" id="UP001472866">
    <property type="component" value="Chromosome 02"/>
</dbReference>
<organism evidence="4 5">
    <name type="scientific">Chloropicon roscoffensis</name>
    <dbReference type="NCBI Taxonomy" id="1461544"/>
    <lineage>
        <taxon>Eukaryota</taxon>
        <taxon>Viridiplantae</taxon>
        <taxon>Chlorophyta</taxon>
        <taxon>Chloropicophyceae</taxon>
        <taxon>Chloropicales</taxon>
        <taxon>Chloropicaceae</taxon>
        <taxon>Chloropicon</taxon>
    </lineage>
</organism>
<dbReference type="PANTHER" id="PTHR13018">
    <property type="entry name" value="PROBABLE MEMBRANE PROTEIN DUF221-RELATED"/>
    <property type="match status" value="1"/>
</dbReference>
<name>A0AAX4P2H0_9CHLO</name>
<evidence type="ECO:0000259" key="3">
    <source>
        <dbReference type="Pfam" id="PF14703"/>
    </source>
</evidence>
<feature type="transmembrane region" description="Helical" evidence="2">
    <location>
        <begin position="712"/>
        <end position="733"/>
    </location>
</feature>
<feature type="region of interest" description="Disordered" evidence="1">
    <location>
        <begin position="866"/>
        <end position="900"/>
    </location>
</feature>
<feature type="transmembrane region" description="Helical" evidence="2">
    <location>
        <begin position="510"/>
        <end position="530"/>
    </location>
</feature>
<dbReference type="AlphaFoldDB" id="A0AAX4P2H0"/>
<keyword evidence="2" id="KW-0812">Transmembrane</keyword>
<reference evidence="4 5" key="1">
    <citation type="submission" date="2024-03" db="EMBL/GenBank/DDBJ databases">
        <title>Complete genome sequence of the green alga Chloropicon roscoffensis RCC1871.</title>
        <authorList>
            <person name="Lemieux C."/>
            <person name="Pombert J.-F."/>
            <person name="Otis C."/>
            <person name="Turmel M."/>
        </authorList>
    </citation>
    <scope>NUCLEOTIDE SEQUENCE [LARGE SCALE GENOMIC DNA]</scope>
    <source>
        <strain evidence="4 5">RCC1871</strain>
    </source>
</reference>
<accession>A0AAX4P2H0</accession>
<feature type="transmembrane region" description="Helical" evidence="2">
    <location>
        <begin position="146"/>
        <end position="168"/>
    </location>
</feature>
<feature type="transmembrane region" description="Helical" evidence="2">
    <location>
        <begin position="62"/>
        <end position="81"/>
    </location>
</feature>
<protein>
    <recommendedName>
        <fullName evidence="3">CSC1/OSCA1-like cytosolic domain-containing protein</fullName>
    </recommendedName>
</protein>
<feature type="compositionally biased region" description="Acidic residues" evidence="1">
    <location>
        <begin position="878"/>
        <end position="900"/>
    </location>
</feature>
<keyword evidence="2" id="KW-0472">Membrane</keyword>
<dbReference type="GO" id="GO:0005227">
    <property type="term" value="F:calcium-activated cation channel activity"/>
    <property type="evidence" value="ECO:0007669"/>
    <property type="project" value="InterPro"/>
</dbReference>
<feature type="transmembrane region" description="Helical" evidence="2">
    <location>
        <begin position="366"/>
        <end position="387"/>
    </location>
</feature>
<proteinExistence type="predicted"/>